<name>A0A2T7NFK4_POMCA</name>
<dbReference type="AlphaFoldDB" id="A0A2T7NFK4"/>
<protein>
    <recommendedName>
        <fullName evidence="4">Alpha-and gamma-adaptin-binding protein p34</fullName>
    </recommendedName>
</protein>
<evidence type="ECO:0008006" key="4">
    <source>
        <dbReference type="Google" id="ProtNLM"/>
    </source>
</evidence>
<evidence type="ECO:0000256" key="1">
    <source>
        <dbReference type="SAM" id="MobiDB-lite"/>
    </source>
</evidence>
<keyword evidence="3" id="KW-1185">Reference proteome</keyword>
<feature type="region of interest" description="Disordered" evidence="1">
    <location>
        <begin position="200"/>
        <end position="274"/>
    </location>
</feature>
<sequence>MAAPCALFASCAAFQPEELVKQILNVTDLPAGRPVIESVLAYDWHIDTKYYTADVHLCTASTRTIGDENFAQSVQAFVVYFDSREVSSFDSVKSWMSYLRHINPAVQILVCQTSHQDDPVSRLTAQQWCIEHGFELVELEPEANSDDEDDDFVESNGVKRIIQALHAHTWPNLKLKSRSPVCSPYFRGLMREEAALRASAAAAMGEDERSDASKGATESEQVAGTEEQSSQAVLREDVVQAGAADGCSSRQGEEEEAGHNGQPLFPNGAGTGVSAEGQLAADTKAEFGLIPDDNELALLAALGNEDPGDESFEQLFTRLRLMKEKAATLSPEERKIYAEKIAVTFWRAVGGDEDEIEGLFDDVDAEASM</sequence>
<evidence type="ECO:0000313" key="3">
    <source>
        <dbReference type="Proteomes" id="UP000245119"/>
    </source>
</evidence>
<evidence type="ECO:0000313" key="2">
    <source>
        <dbReference type="EMBL" id="PVD19959.1"/>
    </source>
</evidence>
<dbReference type="InterPro" id="IPR019341">
    <property type="entry name" value="Alpha/Gamma-adaptin-bd_p34"/>
</dbReference>
<dbReference type="Gene3D" id="3.40.50.11960">
    <property type="match status" value="1"/>
</dbReference>
<comment type="caution">
    <text evidence="2">The sequence shown here is derived from an EMBL/GenBank/DDBJ whole genome shotgun (WGS) entry which is preliminary data.</text>
</comment>
<dbReference type="PANTHER" id="PTHR14659">
    <property type="entry name" value="ALPHA- AND GAMMA-ADAPTIN-BINDING PROTEIN P34"/>
    <property type="match status" value="1"/>
</dbReference>
<organism evidence="2 3">
    <name type="scientific">Pomacea canaliculata</name>
    <name type="common">Golden apple snail</name>
    <dbReference type="NCBI Taxonomy" id="400727"/>
    <lineage>
        <taxon>Eukaryota</taxon>
        <taxon>Metazoa</taxon>
        <taxon>Spiralia</taxon>
        <taxon>Lophotrochozoa</taxon>
        <taxon>Mollusca</taxon>
        <taxon>Gastropoda</taxon>
        <taxon>Caenogastropoda</taxon>
        <taxon>Architaenioglossa</taxon>
        <taxon>Ampullarioidea</taxon>
        <taxon>Ampullariidae</taxon>
        <taxon>Pomacea</taxon>
    </lineage>
</organism>
<dbReference type="PANTHER" id="PTHR14659:SF1">
    <property type="entry name" value="ALPHA- AND GAMMA-ADAPTIN-BINDING PROTEIN P34"/>
    <property type="match status" value="1"/>
</dbReference>
<dbReference type="OrthoDB" id="1741717at2759"/>
<accession>A0A2T7NFK4</accession>
<gene>
    <name evidence="2" type="ORF">C0Q70_20453</name>
</gene>
<reference evidence="2 3" key="1">
    <citation type="submission" date="2018-04" db="EMBL/GenBank/DDBJ databases">
        <title>The genome of golden apple snail Pomacea canaliculata provides insight into stress tolerance and invasive adaptation.</title>
        <authorList>
            <person name="Liu C."/>
            <person name="Liu B."/>
            <person name="Ren Y."/>
            <person name="Zhang Y."/>
            <person name="Wang H."/>
            <person name="Li S."/>
            <person name="Jiang F."/>
            <person name="Yin L."/>
            <person name="Zhang G."/>
            <person name="Qian W."/>
            <person name="Fan W."/>
        </authorList>
    </citation>
    <scope>NUCLEOTIDE SEQUENCE [LARGE SCALE GENOMIC DNA]</scope>
    <source>
        <strain evidence="2">SZHN2017</strain>
        <tissue evidence="2">Muscle</tissue>
    </source>
</reference>
<feature type="compositionally biased region" description="Polar residues" evidence="1">
    <location>
        <begin position="216"/>
        <end position="232"/>
    </location>
</feature>
<dbReference type="EMBL" id="PZQS01000013">
    <property type="protein sequence ID" value="PVD19959.1"/>
    <property type="molecule type" value="Genomic_DNA"/>
</dbReference>
<dbReference type="STRING" id="400727.A0A2T7NFK4"/>
<proteinExistence type="predicted"/>
<dbReference type="OMA" id="NEASHSF"/>
<dbReference type="Pfam" id="PF10199">
    <property type="entry name" value="Adaptin_binding"/>
    <property type="match status" value="1"/>
</dbReference>
<dbReference type="Proteomes" id="UP000245119">
    <property type="component" value="Linkage Group LG13"/>
</dbReference>